<dbReference type="Pfam" id="PF24758">
    <property type="entry name" value="LRR_At5g56370"/>
    <property type="match status" value="1"/>
</dbReference>
<dbReference type="InterPro" id="IPR036047">
    <property type="entry name" value="F-box-like_dom_sf"/>
</dbReference>
<keyword evidence="3" id="KW-1185">Reference proteome</keyword>
<gene>
    <name evidence="2" type="ORF">T459_27070</name>
</gene>
<dbReference type="Gene3D" id="3.80.10.10">
    <property type="entry name" value="Ribonuclease Inhibitor"/>
    <property type="match status" value="1"/>
</dbReference>
<dbReference type="PANTHER" id="PTHR31639">
    <property type="entry name" value="F-BOX PROTEIN-LIKE"/>
    <property type="match status" value="1"/>
</dbReference>
<comment type="caution">
    <text evidence="2">The sequence shown here is derived from an EMBL/GenBank/DDBJ whole genome shotgun (WGS) entry which is preliminary data.</text>
</comment>
<feature type="domain" description="F-box" evidence="1">
    <location>
        <begin position="1"/>
        <end position="52"/>
    </location>
</feature>
<organism evidence="2 3">
    <name type="scientific">Capsicum annuum</name>
    <name type="common">Capsicum pepper</name>
    <dbReference type="NCBI Taxonomy" id="4072"/>
    <lineage>
        <taxon>Eukaryota</taxon>
        <taxon>Viridiplantae</taxon>
        <taxon>Streptophyta</taxon>
        <taxon>Embryophyta</taxon>
        <taxon>Tracheophyta</taxon>
        <taxon>Spermatophyta</taxon>
        <taxon>Magnoliopsida</taxon>
        <taxon>eudicotyledons</taxon>
        <taxon>Gunneridae</taxon>
        <taxon>Pentapetalae</taxon>
        <taxon>asterids</taxon>
        <taxon>lamiids</taxon>
        <taxon>Solanales</taxon>
        <taxon>Solanaceae</taxon>
        <taxon>Solanoideae</taxon>
        <taxon>Capsiceae</taxon>
        <taxon>Capsicum</taxon>
    </lineage>
</organism>
<evidence type="ECO:0000313" key="2">
    <source>
        <dbReference type="EMBL" id="PHT67583.1"/>
    </source>
</evidence>
<dbReference type="PANTHER" id="PTHR31639:SF153">
    <property type="entry name" value="UBIQUITIN-PROTEIN LIGASE"/>
    <property type="match status" value="1"/>
</dbReference>
<dbReference type="STRING" id="4072.A0A2G2YCV5"/>
<protein>
    <recommendedName>
        <fullName evidence="1">F-box domain-containing protein</fullName>
    </recommendedName>
</protein>
<dbReference type="SUPFAM" id="SSF52047">
    <property type="entry name" value="RNI-like"/>
    <property type="match status" value="1"/>
</dbReference>
<dbReference type="SUPFAM" id="SSF81383">
    <property type="entry name" value="F-box domain"/>
    <property type="match status" value="1"/>
</dbReference>
<reference evidence="2 3" key="1">
    <citation type="journal article" date="2014" name="Nat. Genet.">
        <title>Genome sequence of the hot pepper provides insights into the evolution of pungency in Capsicum species.</title>
        <authorList>
            <person name="Kim S."/>
            <person name="Park M."/>
            <person name="Yeom S.I."/>
            <person name="Kim Y.M."/>
            <person name="Lee J.M."/>
            <person name="Lee H.A."/>
            <person name="Seo E."/>
            <person name="Choi J."/>
            <person name="Cheong K."/>
            <person name="Kim K.T."/>
            <person name="Jung K."/>
            <person name="Lee G.W."/>
            <person name="Oh S.K."/>
            <person name="Bae C."/>
            <person name="Kim S.B."/>
            <person name="Lee H.Y."/>
            <person name="Kim S.Y."/>
            <person name="Kim M.S."/>
            <person name="Kang B.C."/>
            <person name="Jo Y.D."/>
            <person name="Yang H.B."/>
            <person name="Jeong H.J."/>
            <person name="Kang W.H."/>
            <person name="Kwon J.K."/>
            <person name="Shin C."/>
            <person name="Lim J.Y."/>
            <person name="Park J.H."/>
            <person name="Huh J.H."/>
            <person name="Kim J.S."/>
            <person name="Kim B.D."/>
            <person name="Cohen O."/>
            <person name="Paran I."/>
            <person name="Suh M.C."/>
            <person name="Lee S.B."/>
            <person name="Kim Y.K."/>
            <person name="Shin Y."/>
            <person name="Noh S.J."/>
            <person name="Park J."/>
            <person name="Seo Y.S."/>
            <person name="Kwon S.Y."/>
            <person name="Kim H.A."/>
            <person name="Park J.M."/>
            <person name="Kim H.J."/>
            <person name="Choi S.B."/>
            <person name="Bosland P.W."/>
            <person name="Reeves G."/>
            <person name="Jo S.H."/>
            <person name="Lee B.W."/>
            <person name="Cho H.T."/>
            <person name="Choi H.S."/>
            <person name="Lee M.S."/>
            <person name="Yu Y."/>
            <person name="Do Choi Y."/>
            <person name="Park B.S."/>
            <person name="van Deynze A."/>
            <person name="Ashrafi H."/>
            <person name="Hill T."/>
            <person name="Kim W.T."/>
            <person name="Pai H.S."/>
            <person name="Ahn H.K."/>
            <person name="Yeam I."/>
            <person name="Giovannoni J.J."/>
            <person name="Rose J.K."/>
            <person name="Sorensen I."/>
            <person name="Lee S.J."/>
            <person name="Kim R.W."/>
            <person name="Choi I.Y."/>
            <person name="Choi B.S."/>
            <person name="Lim J.S."/>
            <person name="Lee Y.H."/>
            <person name="Choi D."/>
        </authorList>
    </citation>
    <scope>NUCLEOTIDE SEQUENCE [LARGE SCALE GENOMIC DNA]</scope>
    <source>
        <strain evidence="3">cv. CM334</strain>
    </source>
</reference>
<accession>A0A2G2YCV5</accession>
<dbReference type="InterPro" id="IPR055411">
    <property type="entry name" value="LRR_FXL15/At3g58940/PEG3-like"/>
</dbReference>
<dbReference type="EMBL" id="AYRZ02000011">
    <property type="protein sequence ID" value="PHT67583.1"/>
    <property type="molecule type" value="Genomic_DNA"/>
</dbReference>
<dbReference type="InterPro" id="IPR032675">
    <property type="entry name" value="LRR_dom_sf"/>
</dbReference>
<sequence length="373" mass="42977">MLNNFPENVIDKILMCLPFRDAVRTNILSTKWRYVWRILPELMLSHTNWKPEEDLTDLTSNFRKIIDHILAFHFGPVTKFTLRIPYFDICPIIDDLTHFLSRNGIQHLVLRLPIRGKPNEVPSSLFTCSQLRHLTLQNCVIPHQPAFKRFERLISLELSDVTISCKLLERFISRCLLVEQLVLQISGASRNIIKISAPMLRSNDYTGNLRCVCLKTIPLLAKLSLSHREYYLGAGKCNIAKIFEPFSALEHLHLNDMVESDDNHVPPLESLEVEHFSDVTFNHLREVKIMQTNGTIPEIQLVKLLLAKSPELVRILIVPCLVKEFATVHILAELIRLQRASPNAEVEYNLDKHPNPRPVSFSLARKFSEVDEN</sequence>
<dbReference type="Proteomes" id="UP000222542">
    <property type="component" value="Unassembled WGS sequence"/>
</dbReference>
<name>A0A2G2YCV5_CAPAN</name>
<evidence type="ECO:0000313" key="3">
    <source>
        <dbReference type="Proteomes" id="UP000222542"/>
    </source>
</evidence>
<proteinExistence type="predicted"/>
<dbReference type="PROSITE" id="PS50181">
    <property type="entry name" value="FBOX"/>
    <property type="match status" value="1"/>
</dbReference>
<evidence type="ECO:0000259" key="1">
    <source>
        <dbReference type="PROSITE" id="PS50181"/>
    </source>
</evidence>
<dbReference type="AlphaFoldDB" id="A0A2G2YCV5"/>
<dbReference type="OMA" id="DIGHEPT"/>
<dbReference type="Gramene" id="PHT67583">
    <property type="protein sequence ID" value="PHT67583"/>
    <property type="gene ID" value="T459_27070"/>
</dbReference>
<dbReference type="InterPro" id="IPR001810">
    <property type="entry name" value="F-box_dom"/>
</dbReference>
<reference evidence="2 3" key="2">
    <citation type="journal article" date="2017" name="Genome Biol.">
        <title>New reference genome sequences of hot pepper reveal the massive evolution of plant disease-resistance genes by retroduplication.</title>
        <authorList>
            <person name="Kim S."/>
            <person name="Park J."/>
            <person name="Yeom S.I."/>
            <person name="Kim Y.M."/>
            <person name="Seo E."/>
            <person name="Kim K.T."/>
            <person name="Kim M.S."/>
            <person name="Lee J.M."/>
            <person name="Cheong K."/>
            <person name="Shin H.S."/>
            <person name="Kim S.B."/>
            <person name="Han K."/>
            <person name="Lee J."/>
            <person name="Park M."/>
            <person name="Lee H.A."/>
            <person name="Lee H.Y."/>
            <person name="Lee Y."/>
            <person name="Oh S."/>
            <person name="Lee J.H."/>
            <person name="Choi E."/>
            <person name="Choi E."/>
            <person name="Lee S.E."/>
            <person name="Jeon J."/>
            <person name="Kim H."/>
            <person name="Choi G."/>
            <person name="Song H."/>
            <person name="Lee J."/>
            <person name="Lee S.C."/>
            <person name="Kwon J.K."/>
            <person name="Lee H.Y."/>
            <person name="Koo N."/>
            <person name="Hong Y."/>
            <person name="Kim R.W."/>
            <person name="Kang W.H."/>
            <person name="Huh J.H."/>
            <person name="Kang B.C."/>
            <person name="Yang T.J."/>
            <person name="Lee Y.H."/>
            <person name="Bennetzen J.L."/>
            <person name="Choi D."/>
        </authorList>
    </citation>
    <scope>NUCLEOTIDE SEQUENCE [LARGE SCALE GENOMIC DNA]</scope>
    <source>
        <strain evidence="3">cv. CM334</strain>
    </source>
</reference>